<comment type="caution">
    <text evidence="1">The sequence shown here is derived from an EMBL/GenBank/DDBJ whole genome shotgun (WGS) entry which is preliminary data.</text>
</comment>
<proteinExistence type="predicted"/>
<dbReference type="PROSITE" id="PS51257">
    <property type="entry name" value="PROKAR_LIPOPROTEIN"/>
    <property type="match status" value="1"/>
</dbReference>
<protein>
    <submittedName>
        <fullName evidence="1">YnbE family lipoprotein</fullName>
    </submittedName>
</protein>
<name>A0ABR7R055_9GAMM</name>
<sequence length="61" mass="6719">MIRNVIAVIVMSSILIGCSPTVKVQAPSEPININLNFKIDHEINIKVDKALDNIINKSGLY</sequence>
<dbReference type="EMBL" id="JABURY010000021">
    <property type="protein sequence ID" value="MBC9131830.1"/>
    <property type="molecule type" value="Genomic_DNA"/>
</dbReference>
<reference evidence="1 2" key="1">
    <citation type="submission" date="2020-06" db="EMBL/GenBank/DDBJ databases">
        <title>Frischella cerana isolated from Apis cerana gut homogenate.</title>
        <authorList>
            <person name="Wolter L.A."/>
            <person name="Suenami S."/>
            <person name="Miyazaki R."/>
        </authorList>
    </citation>
    <scope>NUCLEOTIDE SEQUENCE [LARGE SCALE GENOMIC DNA]</scope>
    <source>
        <strain evidence="1 2">Ac13</strain>
    </source>
</reference>
<organism evidence="1 2">
    <name type="scientific">Frischella japonica</name>
    <dbReference type="NCBI Taxonomy" id="2741544"/>
    <lineage>
        <taxon>Bacteria</taxon>
        <taxon>Pseudomonadati</taxon>
        <taxon>Pseudomonadota</taxon>
        <taxon>Gammaproteobacteria</taxon>
        <taxon>Orbales</taxon>
        <taxon>Orbaceae</taxon>
        <taxon>Frischella</taxon>
    </lineage>
</organism>
<keyword evidence="1" id="KW-0449">Lipoprotein</keyword>
<keyword evidence="2" id="KW-1185">Reference proteome</keyword>
<dbReference type="Pfam" id="PF13617">
    <property type="entry name" value="Lipoprotein_19"/>
    <property type="match status" value="1"/>
</dbReference>
<gene>
    <name evidence="1" type="ORF">FcAc13_11020</name>
</gene>
<evidence type="ECO:0000313" key="1">
    <source>
        <dbReference type="EMBL" id="MBC9131830.1"/>
    </source>
</evidence>
<accession>A0ABR7R055</accession>
<evidence type="ECO:0000313" key="2">
    <source>
        <dbReference type="Proteomes" id="UP000651208"/>
    </source>
</evidence>
<dbReference type="InterPro" id="IPR025985">
    <property type="entry name" value="YnbE"/>
</dbReference>
<dbReference type="Proteomes" id="UP000651208">
    <property type="component" value="Unassembled WGS sequence"/>
</dbReference>